<dbReference type="SUPFAM" id="SSF160387">
    <property type="entry name" value="NosL/MerB-like"/>
    <property type="match status" value="1"/>
</dbReference>
<gene>
    <name evidence="1" type="ORF">IRJ18_03145</name>
</gene>
<keyword evidence="2" id="KW-1185">Reference proteome</keyword>
<evidence type="ECO:0000313" key="2">
    <source>
        <dbReference type="Proteomes" id="UP000632774"/>
    </source>
</evidence>
<protein>
    <submittedName>
        <fullName evidence="1">Nitrous oxide reductase accessory protein NosL</fullName>
    </submittedName>
</protein>
<comment type="caution">
    <text evidence="1">The sequence shown here is derived from an EMBL/GenBank/DDBJ whole genome shotgun (WGS) entry which is preliminary data.</text>
</comment>
<dbReference type="Pfam" id="PF05573">
    <property type="entry name" value="NosL"/>
    <property type="match status" value="1"/>
</dbReference>
<dbReference type="PANTHER" id="PTHR41247:SF1">
    <property type="entry name" value="HTH-TYPE TRANSCRIPTIONAL REPRESSOR YCNK"/>
    <property type="match status" value="1"/>
</dbReference>
<dbReference type="RefSeq" id="WP_194104741.1">
    <property type="nucleotide sequence ID" value="NZ_JADFFM010000001.1"/>
</dbReference>
<dbReference type="PANTHER" id="PTHR41247">
    <property type="entry name" value="HTH-TYPE TRANSCRIPTIONAL REPRESSOR YCNK"/>
    <property type="match status" value="1"/>
</dbReference>
<sequence>MLLCIGLLAACSSGPEPINYGKEACAHCKMTIMDKRFANELVTARGKVYKFDAIECLTAFLKENPALATDAGSSFLIQDYEHPGAFQDARKAWFLHEADLASPMGGNLAAFSKRGSAENAKHDPKANIMDWPTLLKQDR</sequence>
<dbReference type="Proteomes" id="UP000632774">
    <property type="component" value="Unassembled WGS sequence"/>
</dbReference>
<proteinExistence type="predicted"/>
<evidence type="ECO:0000313" key="1">
    <source>
        <dbReference type="EMBL" id="MBE9665343.1"/>
    </source>
</evidence>
<organism evidence="1 2">
    <name type="scientific">Mucilaginibacter boryungensis</name>
    <dbReference type="NCBI Taxonomy" id="768480"/>
    <lineage>
        <taxon>Bacteria</taxon>
        <taxon>Pseudomonadati</taxon>
        <taxon>Bacteroidota</taxon>
        <taxon>Sphingobacteriia</taxon>
        <taxon>Sphingobacteriales</taxon>
        <taxon>Sphingobacteriaceae</taxon>
        <taxon>Mucilaginibacter</taxon>
    </lineage>
</organism>
<reference evidence="1 2" key="1">
    <citation type="submission" date="2020-10" db="EMBL/GenBank/DDBJ databases">
        <title>Mucilaginibacter mali sp. nov., isolated from rhizosphere soil of apple orchard.</title>
        <authorList>
            <person name="Lee J.-S."/>
            <person name="Kim H.S."/>
            <person name="Kim J.-S."/>
        </authorList>
    </citation>
    <scope>NUCLEOTIDE SEQUENCE [LARGE SCALE GENOMIC DNA]</scope>
    <source>
        <strain evidence="1 2">KCTC 23157</strain>
    </source>
</reference>
<name>A0ABR9XD70_9SPHI</name>
<dbReference type="EMBL" id="JADFFM010000001">
    <property type="protein sequence ID" value="MBE9665343.1"/>
    <property type="molecule type" value="Genomic_DNA"/>
</dbReference>
<dbReference type="InterPro" id="IPR008719">
    <property type="entry name" value="N2O_reductase_NosL"/>
</dbReference>
<accession>A0ABR9XD70</accession>